<accession>A0A1V6NRV0</accession>
<dbReference type="AlphaFoldDB" id="A0A1V6NRV0"/>
<protein>
    <submittedName>
        <fullName evidence="2">Uncharacterized protein</fullName>
    </submittedName>
</protein>
<evidence type="ECO:0000313" key="3">
    <source>
        <dbReference type="Proteomes" id="UP000191408"/>
    </source>
</evidence>
<proteinExistence type="predicted"/>
<gene>
    <name evidence="2" type="ORF">PENPOL_c003G00075</name>
</gene>
<sequence>MPRSHRSGNNYGGNYVPPPPPPPRIPAPDVTTNQQYHLTGSMNIPAGLAQKKVAECHLEFLDCKNSNHCVLRLTFLHQLEDDTPYAPIGTRGVILDLEGVTQLDSSTSDRN</sequence>
<feature type="region of interest" description="Disordered" evidence="1">
    <location>
        <begin position="1"/>
        <end position="29"/>
    </location>
</feature>
<dbReference type="EMBL" id="MDYM01000003">
    <property type="protein sequence ID" value="OQD67464.1"/>
    <property type="molecule type" value="Genomic_DNA"/>
</dbReference>
<comment type="caution">
    <text evidence="2">The sequence shown here is derived from an EMBL/GenBank/DDBJ whole genome shotgun (WGS) entry which is preliminary data.</text>
</comment>
<organism evidence="2 3">
    <name type="scientific">Penicillium polonicum</name>
    <dbReference type="NCBI Taxonomy" id="60169"/>
    <lineage>
        <taxon>Eukaryota</taxon>
        <taxon>Fungi</taxon>
        <taxon>Dikarya</taxon>
        <taxon>Ascomycota</taxon>
        <taxon>Pezizomycotina</taxon>
        <taxon>Eurotiomycetes</taxon>
        <taxon>Eurotiomycetidae</taxon>
        <taxon>Eurotiales</taxon>
        <taxon>Aspergillaceae</taxon>
        <taxon>Penicillium</taxon>
    </lineage>
</organism>
<name>A0A1V6NRV0_PENPO</name>
<evidence type="ECO:0000256" key="1">
    <source>
        <dbReference type="SAM" id="MobiDB-lite"/>
    </source>
</evidence>
<dbReference type="Proteomes" id="UP000191408">
    <property type="component" value="Unassembled WGS sequence"/>
</dbReference>
<dbReference type="OrthoDB" id="4349688at2759"/>
<evidence type="ECO:0000313" key="2">
    <source>
        <dbReference type="EMBL" id="OQD67464.1"/>
    </source>
</evidence>
<keyword evidence="3" id="KW-1185">Reference proteome</keyword>
<reference evidence="3" key="1">
    <citation type="journal article" date="2017" name="Nat. Microbiol.">
        <title>Global analysis of biosynthetic gene clusters reveals vast potential of secondary metabolite production in Penicillium species.</title>
        <authorList>
            <person name="Nielsen J.C."/>
            <person name="Grijseels S."/>
            <person name="Prigent S."/>
            <person name="Ji B."/>
            <person name="Dainat J."/>
            <person name="Nielsen K.F."/>
            <person name="Frisvad J.C."/>
            <person name="Workman M."/>
            <person name="Nielsen J."/>
        </authorList>
    </citation>
    <scope>NUCLEOTIDE SEQUENCE [LARGE SCALE GENOMIC DNA]</scope>
    <source>
        <strain evidence="3">IBT 4502</strain>
    </source>
</reference>
<feature type="compositionally biased region" description="Pro residues" evidence="1">
    <location>
        <begin position="16"/>
        <end position="26"/>
    </location>
</feature>